<dbReference type="AlphaFoldDB" id="A0A5C6ZJ93"/>
<dbReference type="SUPFAM" id="SSF49464">
    <property type="entry name" value="Carboxypeptidase regulatory domain-like"/>
    <property type="match status" value="1"/>
</dbReference>
<evidence type="ECO:0008006" key="4">
    <source>
        <dbReference type="Google" id="ProtNLM"/>
    </source>
</evidence>
<dbReference type="InterPro" id="IPR008969">
    <property type="entry name" value="CarboxyPept-like_regulatory"/>
</dbReference>
<keyword evidence="3" id="KW-1185">Reference proteome</keyword>
<reference evidence="2 3" key="1">
    <citation type="submission" date="2019-08" db="EMBL/GenBank/DDBJ databases">
        <title>Genomes of Subsaximicrobium wynnwilliamsii strains.</title>
        <authorList>
            <person name="Bowman J.P."/>
        </authorList>
    </citation>
    <scope>NUCLEOTIDE SEQUENCE [LARGE SCALE GENOMIC DNA]</scope>
    <source>
        <strain evidence="2 3">2-80-2</strain>
    </source>
</reference>
<comment type="caution">
    <text evidence="2">The sequence shown here is derived from an EMBL/GenBank/DDBJ whole genome shotgun (WGS) entry which is preliminary data.</text>
</comment>
<gene>
    <name evidence="2" type="ORF">ESY86_06495</name>
</gene>
<organism evidence="2 3">
    <name type="scientific">Subsaximicrobium wynnwilliamsii</name>
    <dbReference type="NCBI Taxonomy" id="291179"/>
    <lineage>
        <taxon>Bacteria</taxon>
        <taxon>Pseudomonadati</taxon>
        <taxon>Bacteroidota</taxon>
        <taxon>Flavobacteriia</taxon>
        <taxon>Flavobacteriales</taxon>
        <taxon>Flavobacteriaceae</taxon>
        <taxon>Subsaximicrobium</taxon>
    </lineage>
</organism>
<sequence length="111" mass="12494">MKPFYVLLLIFCPFSLMAQSITGIIYDAETTIKGVKIFNDTQNKVDFSDARGNFKIEASVGDQLSVISLFHEPLVVTVQSSFFDAPVVFELKKVTNELDEVQLMNVVEKKI</sequence>
<evidence type="ECO:0000313" key="3">
    <source>
        <dbReference type="Proteomes" id="UP000321578"/>
    </source>
</evidence>
<feature type="chain" id="PRO_5022741878" description="Carboxypeptidase-like regulatory domain-containing protein" evidence="1">
    <location>
        <begin position="19"/>
        <end position="111"/>
    </location>
</feature>
<keyword evidence="1" id="KW-0732">Signal</keyword>
<accession>A0A5C6ZJ93</accession>
<dbReference type="RefSeq" id="WP_147085790.1">
    <property type="nucleotide sequence ID" value="NZ_VORM01000005.1"/>
</dbReference>
<dbReference type="EMBL" id="VORO01000005">
    <property type="protein sequence ID" value="TXD89846.1"/>
    <property type="molecule type" value="Genomic_DNA"/>
</dbReference>
<dbReference type="OrthoDB" id="1422163at2"/>
<evidence type="ECO:0000313" key="2">
    <source>
        <dbReference type="EMBL" id="TXD89846.1"/>
    </source>
</evidence>
<protein>
    <recommendedName>
        <fullName evidence="4">Carboxypeptidase-like regulatory domain-containing protein</fullName>
    </recommendedName>
</protein>
<dbReference type="Proteomes" id="UP000321578">
    <property type="component" value="Unassembled WGS sequence"/>
</dbReference>
<name>A0A5C6ZJ93_9FLAO</name>
<proteinExistence type="predicted"/>
<feature type="signal peptide" evidence="1">
    <location>
        <begin position="1"/>
        <end position="18"/>
    </location>
</feature>
<evidence type="ECO:0000256" key="1">
    <source>
        <dbReference type="SAM" id="SignalP"/>
    </source>
</evidence>